<dbReference type="InterPro" id="IPR058923">
    <property type="entry name" value="RCC1-like_dom"/>
</dbReference>
<dbReference type="PANTHER" id="PTHR45622">
    <property type="entry name" value="UBIQUITIN-PROTEIN LIGASE E3A-RELATED"/>
    <property type="match status" value="1"/>
</dbReference>
<dbReference type="PROSITE" id="PS50012">
    <property type="entry name" value="RCC1_3"/>
    <property type="match status" value="6"/>
</dbReference>
<comment type="subcellular location">
    <subcellularLocation>
        <location evidence="1">Cytoplasm</location>
    </subcellularLocation>
</comment>
<evidence type="ECO:0000259" key="8">
    <source>
        <dbReference type="PROSITE" id="PS50237"/>
    </source>
</evidence>
<dbReference type="GO" id="GO:0005737">
    <property type="term" value="C:cytoplasm"/>
    <property type="evidence" value="ECO:0007669"/>
    <property type="project" value="UniProtKB-SubCell"/>
</dbReference>
<feature type="repeat" description="RCC1" evidence="7">
    <location>
        <begin position="292"/>
        <end position="343"/>
    </location>
</feature>
<feature type="active site" description="Glycyl thioester intermediate" evidence="6">
    <location>
        <position position="1067"/>
    </location>
</feature>
<keyword evidence="4" id="KW-0677">Repeat</keyword>
<dbReference type="GO" id="GO:0004842">
    <property type="term" value="F:ubiquitin-protein transferase activity"/>
    <property type="evidence" value="ECO:0007669"/>
    <property type="project" value="InterPro"/>
</dbReference>
<dbReference type="Pfam" id="PF00415">
    <property type="entry name" value="RCC1"/>
    <property type="match status" value="2"/>
</dbReference>
<evidence type="ECO:0000256" key="2">
    <source>
        <dbReference type="ARBA" id="ARBA00022490"/>
    </source>
</evidence>
<dbReference type="PRINTS" id="PR00633">
    <property type="entry name" value="RCCNDNSATION"/>
</dbReference>
<accession>A0A814MXC4</accession>
<dbReference type="PANTHER" id="PTHR45622:SF76">
    <property type="entry name" value="HECT AND RLD DOMAIN CONTAINING E3 UBIQUITIN LIGASE 4, ISOFORM C"/>
    <property type="match status" value="1"/>
</dbReference>
<feature type="domain" description="HECT" evidence="8">
    <location>
        <begin position="770"/>
        <end position="1099"/>
    </location>
</feature>
<evidence type="ECO:0000256" key="6">
    <source>
        <dbReference type="PROSITE-ProRule" id="PRU00104"/>
    </source>
</evidence>
<keyword evidence="5 6" id="KW-0833">Ubl conjugation pathway</keyword>
<dbReference type="Gene3D" id="3.90.1750.10">
    <property type="entry name" value="Hect, E3 ligase catalytic domains"/>
    <property type="match status" value="1"/>
</dbReference>
<feature type="repeat" description="RCC1" evidence="7">
    <location>
        <begin position="54"/>
        <end position="103"/>
    </location>
</feature>
<evidence type="ECO:0000256" key="5">
    <source>
        <dbReference type="ARBA" id="ARBA00022786"/>
    </source>
</evidence>
<dbReference type="SUPFAM" id="SSF56204">
    <property type="entry name" value="Hect, E3 ligase catalytic domain"/>
    <property type="match status" value="1"/>
</dbReference>
<keyword evidence="3" id="KW-0808">Transferase</keyword>
<feature type="repeat" description="RCC1" evidence="7">
    <location>
        <begin position="240"/>
        <end position="291"/>
    </location>
</feature>
<feature type="repeat" description="RCC1" evidence="7">
    <location>
        <begin position="188"/>
        <end position="239"/>
    </location>
</feature>
<sequence length="1099" mass="124269">MFGWGVNLHGQLGLGSSLTSGFVPTPQRIVFFNDHICIQVACSLTHSIFLLDDGSVYSAGNNEYSQLGREGKTSIPERVTLPQNDEGVQVACGQYFSVCLTANGKIIVWERVTLPQNDEGVQVACGQYFSVCLTANGKIIVWGSISGKITNDDGFFYNKPEYLGGFTDKRVVQIASGYNHCLGLTDDGTVYAIGINTHGQLGLGNTKDCRDATPITCLRGSPLVHIACGAYHSLIISKSGTVFTCGLNESGQLGVGDTDTRVWPSNVKALQYQKVAYAACGEKHSVVVTFDGGVFSFGSGMHGQLGHSTTNDELLPRKISELMGSEVSQIACGRSHTVIFLPKSGQVSVFGLACAGRSDTHVTTCVTIPQKLPIHFLTPKTMKQLQRQTSGSNGYSSKYNKIKQEDIYSDQSYIQVIGIHAGGHQTFVRISHQPQIPDDYRSYYTNRPILELTLDFAKWLYHAPDSPDTLKAARRKLSRMFNTEACLNGSFLALPDGHFRTTSNNPGIDLDQVIAVMEKLRSCDSTIQELLCEYIQSILLSLPETAPCFEALRVYLILPFCHIFENEDMLETVIAPYAQATTRLKPKADGRVLDYWILSVGRPFVERILELYRPLVVKTIRTNPGTHALAAQQYQIVLKSILELLKKVHHVSCNMAKPELVGHDTFYMKELNDLIDIKQDYDYWRERQHTGDKKIISFCDYPFLFDLKAKILLLQYHGQLEMQEAIRNAFMHNFQTMMGAHIDTVNPLLVIRVNRETIVQDTIKQLDKYKEEDFKKPLQVTFQNEEGLDAGGIRKEFFLLLTKEILNPIYGMFTVYEETNTIWFSEYMTEEETMYKLIGTLCALAVYNVTIIDLPFPLVLYKKLLKKGKIDLDDMKSLSPAMYQSLKSVLDYKEDDLETALCLTFVIDREFCGEVRQTELKPGGASIMVNQKNKQEFIELYIDYIFNKSCEKQFHAFSAGFRRVINSKPLELFYPDELMSFVVGNSSYDWNEFQKKTEYKGEYHANHHVIQWFWQVFHKLDDKDKKKFLLFLTGSDRVPVFGWSQTLPMTIQRSHSDDIHLPVSHTCFNILDLPSYSSKEILKSKLLEAIQHNQGFNIV</sequence>
<name>A0A814MXC4_9BILA</name>
<dbReference type="Proteomes" id="UP000663845">
    <property type="component" value="Unassembled WGS sequence"/>
</dbReference>
<feature type="repeat" description="RCC1" evidence="7">
    <location>
        <begin position="1"/>
        <end position="53"/>
    </location>
</feature>
<dbReference type="EMBL" id="CAJNOG010000216">
    <property type="protein sequence ID" value="CAF1084341.1"/>
    <property type="molecule type" value="Genomic_DNA"/>
</dbReference>
<dbReference type="AlphaFoldDB" id="A0A814MXC4"/>
<evidence type="ECO:0000256" key="3">
    <source>
        <dbReference type="ARBA" id="ARBA00022679"/>
    </source>
</evidence>
<dbReference type="Gene3D" id="2.130.10.30">
    <property type="entry name" value="Regulator of chromosome condensation 1/beta-lactamase-inhibitor protein II"/>
    <property type="match status" value="2"/>
</dbReference>
<evidence type="ECO:0000256" key="1">
    <source>
        <dbReference type="ARBA" id="ARBA00004496"/>
    </source>
</evidence>
<reference evidence="9" key="1">
    <citation type="submission" date="2021-02" db="EMBL/GenBank/DDBJ databases">
        <authorList>
            <person name="Nowell W R."/>
        </authorList>
    </citation>
    <scope>NUCLEOTIDE SEQUENCE</scope>
</reference>
<dbReference type="FunFam" id="3.30.2410.10:FF:000003">
    <property type="entry name" value="probable E3 ubiquitin-protein ligase HERC4 isoform X1"/>
    <property type="match status" value="1"/>
</dbReference>
<dbReference type="InterPro" id="IPR051709">
    <property type="entry name" value="Ub-ligase/GTPase-reg"/>
</dbReference>
<dbReference type="CDD" id="cd00078">
    <property type="entry name" value="HECTc"/>
    <property type="match status" value="1"/>
</dbReference>
<protein>
    <recommendedName>
        <fullName evidence="8">HECT domain-containing protein</fullName>
    </recommendedName>
</protein>
<dbReference type="Pfam" id="PF25390">
    <property type="entry name" value="WD40_RLD"/>
    <property type="match status" value="1"/>
</dbReference>
<organism evidence="9 10">
    <name type="scientific">Adineta steineri</name>
    <dbReference type="NCBI Taxonomy" id="433720"/>
    <lineage>
        <taxon>Eukaryota</taxon>
        <taxon>Metazoa</taxon>
        <taxon>Spiralia</taxon>
        <taxon>Gnathifera</taxon>
        <taxon>Rotifera</taxon>
        <taxon>Eurotatoria</taxon>
        <taxon>Bdelloidea</taxon>
        <taxon>Adinetida</taxon>
        <taxon>Adinetidae</taxon>
        <taxon>Adineta</taxon>
    </lineage>
</organism>
<dbReference type="InterPro" id="IPR035983">
    <property type="entry name" value="Hect_E3_ubiquitin_ligase"/>
</dbReference>
<dbReference type="Pfam" id="PF00632">
    <property type="entry name" value="HECT"/>
    <property type="match status" value="1"/>
</dbReference>
<dbReference type="PROSITE" id="PS50237">
    <property type="entry name" value="HECT"/>
    <property type="match status" value="1"/>
</dbReference>
<dbReference type="FunFam" id="3.30.2160.10:FF:000004">
    <property type="entry name" value="probable E3 ubiquitin-protein ligase HERC4 isoform X1"/>
    <property type="match status" value="1"/>
</dbReference>
<evidence type="ECO:0000313" key="10">
    <source>
        <dbReference type="Proteomes" id="UP000663845"/>
    </source>
</evidence>
<dbReference type="SUPFAM" id="SSF50985">
    <property type="entry name" value="RCC1/BLIP-II"/>
    <property type="match status" value="2"/>
</dbReference>
<dbReference type="Gene3D" id="3.30.2160.10">
    <property type="entry name" value="Hect, E3 ligase catalytic domain"/>
    <property type="match status" value="1"/>
</dbReference>
<dbReference type="InterPro" id="IPR000569">
    <property type="entry name" value="HECT_dom"/>
</dbReference>
<evidence type="ECO:0000313" key="9">
    <source>
        <dbReference type="EMBL" id="CAF1084341.1"/>
    </source>
</evidence>
<dbReference type="InterPro" id="IPR000408">
    <property type="entry name" value="Reg_chr_condens"/>
</dbReference>
<dbReference type="SMART" id="SM00119">
    <property type="entry name" value="HECTc"/>
    <property type="match status" value="1"/>
</dbReference>
<gene>
    <name evidence="9" type="ORF">JYZ213_LOCUS20472</name>
</gene>
<feature type="repeat" description="RCC1" evidence="7">
    <location>
        <begin position="137"/>
        <end position="187"/>
    </location>
</feature>
<evidence type="ECO:0000256" key="4">
    <source>
        <dbReference type="ARBA" id="ARBA00022737"/>
    </source>
</evidence>
<proteinExistence type="predicted"/>
<dbReference type="Gene3D" id="3.30.2410.10">
    <property type="entry name" value="Hect, E3 ligase catalytic domain"/>
    <property type="match status" value="1"/>
</dbReference>
<dbReference type="InterPro" id="IPR009091">
    <property type="entry name" value="RCC1/BLIP-II"/>
</dbReference>
<dbReference type="PROSITE" id="PS00626">
    <property type="entry name" value="RCC1_2"/>
    <property type="match status" value="1"/>
</dbReference>
<keyword evidence="2" id="KW-0963">Cytoplasm</keyword>
<comment type="caution">
    <text evidence="9">The sequence shown here is derived from an EMBL/GenBank/DDBJ whole genome shotgun (WGS) entry which is preliminary data.</text>
</comment>
<evidence type="ECO:0000256" key="7">
    <source>
        <dbReference type="PROSITE-ProRule" id="PRU00235"/>
    </source>
</evidence>